<comment type="caution">
    <text evidence="2">The sequence shown here is derived from an EMBL/GenBank/DDBJ whole genome shotgun (WGS) entry which is preliminary data.</text>
</comment>
<dbReference type="RefSeq" id="WP_380634765.1">
    <property type="nucleotide sequence ID" value="NZ_JBHSQO010000007.1"/>
</dbReference>
<reference evidence="3" key="1">
    <citation type="journal article" date="2019" name="Int. J. Syst. Evol. Microbiol.">
        <title>The Global Catalogue of Microorganisms (GCM) 10K type strain sequencing project: providing services to taxonomists for standard genome sequencing and annotation.</title>
        <authorList>
            <consortium name="The Broad Institute Genomics Platform"/>
            <consortium name="The Broad Institute Genome Sequencing Center for Infectious Disease"/>
            <person name="Wu L."/>
            <person name="Ma J."/>
        </authorList>
    </citation>
    <scope>NUCLEOTIDE SEQUENCE [LARGE SCALE GENOMIC DNA]</scope>
    <source>
        <strain evidence="3">CGMCC 4.7246</strain>
    </source>
</reference>
<protein>
    <submittedName>
        <fullName evidence="2">Uncharacterized protein</fullName>
    </submittedName>
</protein>
<evidence type="ECO:0000313" key="3">
    <source>
        <dbReference type="Proteomes" id="UP001596220"/>
    </source>
</evidence>
<name>A0ABW1P2G5_9PSEU</name>
<proteinExistence type="predicted"/>
<feature type="transmembrane region" description="Helical" evidence="1">
    <location>
        <begin position="97"/>
        <end position="119"/>
    </location>
</feature>
<feature type="transmembrane region" description="Helical" evidence="1">
    <location>
        <begin position="196"/>
        <end position="224"/>
    </location>
</feature>
<accession>A0ABW1P2G5</accession>
<gene>
    <name evidence="2" type="ORF">ACFP3R_09585</name>
</gene>
<feature type="transmembrane region" description="Helical" evidence="1">
    <location>
        <begin position="50"/>
        <end position="71"/>
    </location>
</feature>
<evidence type="ECO:0000313" key="2">
    <source>
        <dbReference type="EMBL" id="MFC6089520.1"/>
    </source>
</evidence>
<feature type="transmembrane region" description="Helical" evidence="1">
    <location>
        <begin position="231"/>
        <end position="248"/>
    </location>
</feature>
<feature type="transmembrane region" description="Helical" evidence="1">
    <location>
        <begin position="12"/>
        <end position="30"/>
    </location>
</feature>
<keyword evidence="3" id="KW-1185">Reference proteome</keyword>
<feature type="transmembrane region" description="Helical" evidence="1">
    <location>
        <begin position="157"/>
        <end position="176"/>
    </location>
</feature>
<organism evidence="2 3">
    <name type="scientific">Saccharothrix lopnurensis</name>
    <dbReference type="NCBI Taxonomy" id="1670621"/>
    <lineage>
        <taxon>Bacteria</taxon>
        <taxon>Bacillati</taxon>
        <taxon>Actinomycetota</taxon>
        <taxon>Actinomycetes</taxon>
        <taxon>Pseudonocardiales</taxon>
        <taxon>Pseudonocardiaceae</taxon>
        <taxon>Saccharothrix</taxon>
    </lineage>
</organism>
<feature type="transmembrane region" description="Helical" evidence="1">
    <location>
        <begin position="125"/>
        <end position="145"/>
    </location>
</feature>
<keyword evidence="1" id="KW-0472">Membrane</keyword>
<sequence length="444" mass="46842">MRVLGIELRRTSALVVGLITVVVMLGMLSWGPATKNSTAWTLQWSSMAEWTRFTLLFAWAPVVGAGALLGLRDRRSGVDELFGSTPRPRVQRVLRTLAAWGLALGAAYAVVLVVGAALVRSDHFHRGWLPVALVGVLALVAAAWLGMGLGRLVPSPLTPPVVAVAAFALVALSLRPEGEGIRWTLLAPGVPSPRSVYAHVAGAVSLGQAVWFTGLALTGFLLVALRRRWPAVLPALVAGAVAVPLLPATPAGALSPDPVAAELVCADGLCLTRAHEGERAALAGPVREALRALAKLPSPPVEVREVAAAVRVEARGPDPTDAVWVHLDELVYFRSPGVVAPEDLTDWLIAGAGTRTCYGEYVPEEVAREVAFRSVAAAWLTGELKPLPVYRVWVGKEADALSAAAWETLRALPEAERAARVQEAREVQAACSGDALSVLTGTPR</sequence>
<keyword evidence="1" id="KW-0812">Transmembrane</keyword>
<keyword evidence="1" id="KW-1133">Transmembrane helix</keyword>
<dbReference type="EMBL" id="JBHSQO010000007">
    <property type="protein sequence ID" value="MFC6089520.1"/>
    <property type="molecule type" value="Genomic_DNA"/>
</dbReference>
<dbReference type="Proteomes" id="UP001596220">
    <property type="component" value="Unassembled WGS sequence"/>
</dbReference>
<evidence type="ECO:0000256" key="1">
    <source>
        <dbReference type="SAM" id="Phobius"/>
    </source>
</evidence>